<dbReference type="PROSITE" id="PS00653">
    <property type="entry name" value="GLYCOSYL_HYDROL_F1_2"/>
    <property type="match status" value="1"/>
</dbReference>
<comment type="similarity">
    <text evidence="1 6">Belongs to the glycosyl hydrolase 1 family.</text>
</comment>
<dbReference type="InterPro" id="IPR033132">
    <property type="entry name" value="GH_1_N_CS"/>
</dbReference>
<keyword evidence="3" id="KW-0378">Hydrolase</keyword>
<keyword evidence="4" id="KW-1015">Disulfide bond</keyword>
<evidence type="ECO:0000256" key="2">
    <source>
        <dbReference type="ARBA" id="ARBA00022729"/>
    </source>
</evidence>
<evidence type="ECO:0000313" key="8">
    <source>
        <dbReference type="EnsemblPlants" id="OMERI11G04240.1"/>
    </source>
</evidence>
<dbReference type="Gramene" id="OMERI11G04240.1">
    <property type="protein sequence ID" value="OMERI11G04240.1"/>
    <property type="gene ID" value="OMERI11G04240"/>
</dbReference>
<dbReference type="GO" id="GO:0004565">
    <property type="term" value="F:beta-galactosidase activity"/>
    <property type="evidence" value="ECO:0007669"/>
    <property type="project" value="UniProtKB-ARBA"/>
</dbReference>
<dbReference type="GO" id="GO:0008422">
    <property type="term" value="F:beta-glucosidase activity"/>
    <property type="evidence" value="ECO:0007669"/>
    <property type="project" value="UniProtKB-ARBA"/>
</dbReference>
<evidence type="ECO:0008006" key="10">
    <source>
        <dbReference type="Google" id="ProtNLM"/>
    </source>
</evidence>
<keyword evidence="5" id="KW-0325">Glycoprotein</keyword>
<dbReference type="GO" id="GO:0033907">
    <property type="term" value="F:beta-D-fucosidase activity"/>
    <property type="evidence" value="ECO:0007669"/>
    <property type="project" value="UniProtKB-ARBA"/>
</dbReference>
<reference evidence="8" key="2">
    <citation type="submission" date="2018-05" db="EMBL/GenBank/DDBJ databases">
        <title>OmerRS3 (Oryza meridionalis Reference Sequence Version 3).</title>
        <authorList>
            <person name="Zhang J."/>
            <person name="Kudrna D."/>
            <person name="Lee S."/>
            <person name="Talag J."/>
            <person name="Welchert J."/>
            <person name="Wing R.A."/>
        </authorList>
    </citation>
    <scope>NUCLEOTIDE SEQUENCE [LARGE SCALE GENOMIC DNA]</scope>
    <source>
        <strain evidence="8">cv. OR44</strain>
    </source>
</reference>
<dbReference type="PANTHER" id="PTHR10353:SF334">
    <property type="entry name" value="BETA-GLUCOSIDASE 29"/>
    <property type="match status" value="1"/>
</dbReference>
<dbReference type="PRINTS" id="PR00131">
    <property type="entry name" value="GLHYDRLASE1"/>
</dbReference>
<dbReference type="HOGENOM" id="CLU_001859_1_0_1"/>
<name>A0A0E0F338_9ORYZ</name>
<keyword evidence="2 7" id="KW-0732">Signal</keyword>
<dbReference type="STRING" id="40149.A0A0E0F338"/>
<dbReference type="eggNOG" id="KOG0626">
    <property type="taxonomic scope" value="Eukaryota"/>
</dbReference>
<organism evidence="8">
    <name type="scientific">Oryza meridionalis</name>
    <dbReference type="NCBI Taxonomy" id="40149"/>
    <lineage>
        <taxon>Eukaryota</taxon>
        <taxon>Viridiplantae</taxon>
        <taxon>Streptophyta</taxon>
        <taxon>Embryophyta</taxon>
        <taxon>Tracheophyta</taxon>
        <taxon>Spermatophyta</taxon>
        <taxon>Magnoliopsida</taxon>
        <taxon>Liliopsida</taxon>
        <taxon>Poales</taxon>
        <taxon>Poaceae</taxon>
        <taxon>BOP clade</taxon>
        <taxon>Oryzoideae</taxon>
        <taxon>Oryzeae</taxon>
        <taxon>Oryzinae</taxon>
        <taxon>Oryza</taxon>
    </lineage>
</organism>
<evidence type="ECO:0000256" key="6">
    <source>
        <dbReference type="RuleBase" id="RU003690"/>
    </source>
</evidence>
<dbReference type="Pfam" id="PF00232">
    <property type="entry name" value="Glyco_hydro_1"/>
    <property type="match status" value="1"/>
</dbReference>
<evidence type="ECO:0000256" key="3">
    <source>
        <dbReference type="ARBA" id="ARBA00022801"/>
    </source>
</evidence>
<evidence type="ECO:0000256" key="4">
    <source>
        <dbReference type="ARBA" id="ARBA00023157"/>
    </source>
</evidence>
<sequence>MGRRLLLITLLLGALLCNNVAYAKFSRYSFPKDFIFGTGSAAYQYEGAYKEDVNLLKDMNMDAFRFSIAWARILPNGSLSGGINREGVAFYNSLIDDVIAKGMITILHWDTPQALESKYGSFLSENIVKDYVDFAEVCFREFGDRVKYWTTFNEPFTYSAYGYGRGVFVPGQCSPYVSKSCGAGDSSRERYLVTHHIHLSHAAAVHLYRTRYQPTQKGQIGMVVMTHWFVPYDDTAADRGTVQRSLDFMFGWFMDPLVHGDYPGTMRGWLGNRLPKFTPAQSVMVKGSYDFIGINYYTTYYAKSVPPPNSNELSYDVDSRANTTGFRNGKPIGPQEFTPIFFNYPPGIREVLLYTKRRYNNPAIYITENGIDEGNNSTVPEALRDGHRIEFHSKHLQFVNHAIRNGVNAKGYFTWTFMDCFEWGDGYLDRFGLIYVDRKTLTRYRKDSSYWIEDFLKRQY</sequence>
<evidence type="ECO:0000256" key="5">
    <source>
        <dbReference type="ARBA" id="ARBA00023180"/>
    </source>
</evidence>
<dbReference type="Proteomes" id="UP000008021">
    <property type="component" value="Chromosome 11"/>
</dbReference>
<dbReference type="SUPFAM" id="SSF51445">
    <property type="entry name" value="(Trans)glycosidases"/>
    <property type="match status" value="1"/>
</dbReference>
<dbReference type="Gene3D" id="3.20.20.80">
    <property type="entry name" value="Glycosidases"/>
    <property type="match status" value="2"/>
</dbReference>
<evidence type="ECO:0000313" key="9">
    <source>
        <dbReference type="Proteomes" id="UP000008021"/>
    </source>
</evidence>
<feature type="signal peptide" evidence="7">
    <location>
        <begin position="1"/>
        <end position="23"/>
    </location>
</feature>
<evidence type="ECO:0000256" key="1">
    <source>
        <dbReference type="ARBA" id="ARBA00010838"/>
    </source>
</evidence>
<protein>
    <recommendedName>
        <fullName evidence="10">Beta-glucosidase</fullName>
    </recommendedName>
</protein>
<dbReference type="GO" id="GO:0005975">
    <property type="term" value="P:carbohydrate metabolic process"/>
    <property type="evidence" value="ECO:0007669"/>
    <property type="project" value="InterPro"/>
</dbReference>
<reference evidence="8" key="1">
    <citation type="submission" date="2015-04" db="UniProtKB">
        <authorList>
            <consortium name="EnsemblPlants"/>
        </authorList>
    </citation>
    <scope>IDENTIFICATION</scope>
</reference>
<dbReference type="InterPro" id="IPR001360">
    <property type="entry name" value="Glyco_hydro_1"/>
</dbReference>
<dbReference type="EnsemblPlants" id="OMERI11G04240.1">
    <property type="protein sequence ID" value="OMERI11G04240.1"/>
    <property type="gene ID" value="OMERI11G04240"/>
</dbReference>
<proteinExistence type="inferred from homology"/>
<keyword evidence="9" id="KW-1185">Reference proteome</keyword>
<dbReference type="PANTHER" id="PTHR10353">
    <property type="entry name" value="GLYCOSYL HYDROLASE"/>
    <property type="match status" value="1"/>
</dbReference>
<dbReference type="AlphaFoldDB" id="A0A0E0F338"/>
<dbReference type="FunFam" id="3.20.20.80:FF:000020">
    <property type="entry name" value="Beta-glucosidase 12"/>
    <property type="match status" value="1"/>
</dbReference>
<accession>A0A0E0F338</accession>
<feature type="chain" id="PRO_5002358888" description="Beta-glucosidase" evidence="7">
    <location>
        <begin position="24"/>
        <end position="460"/>
    </location>
</feature>
<dbReference type="InterPro" id="IPR017853">
    <property type="entry name" value="GH"/>
</dbReference>
<evidence type="ECO:0000256" key="7">
    <source>
        <dbReference type="SAM" id="SignalP"/>
    </source>
</evidence>